<keyword evidence="1" id="KW-0472">Membrane</keyword>
<dbReference type="AlphaFoldDB" id="A0A4V2L5J7"/>
<protein>
    <recommendedName>
        <fullName evidence="5">DUF4134 domain-containing protein</fullName>
    </recommendedName>
</protein>
<accession>A0A4V2L5J7</accession>
<reference evidence="3 4" key="1">
    <citation type="submission" date="2019-02" db="EMBL/GenBank/DDBJ databases">
        <title>Flavobacterium sp. RD-2-33 isolated from forest soil.</title>
        <authorList>
            <person name="Chaudhary D.K."/>
        </authorList>
    </citation>
    <scope>NUCLEOTIDE SEQUENCE [LARGE SCALE GENOMIC DNA]</scope>
    <source>
        <strain evidence="3 4">RD-2-33</strain>
    </source>
</reference>
<feature type="signal peptide" evidence="2">
    <location>
        <begin position="1"/>
        <end position="23"/>
    </location>
</feature>
<dbReference type="EMBL" id="SJPE01000001">
    <property type="protein sequence ID" value="TBX70931.1"/>
    <property type="molecule type" value="Genomic_DNA"/>
</dbReference>
<feature type="transmembrane region" description="Helical" evidence="1">
    <location>
        <begin position="49"/>
        <end position="70"/>
    </location>
</feature>
<gene>
    <name evidence="3" type="ORF">EZL74_00070</name>
</gene>
<dbReference type="RefSeq" id="WP_131474544.1">
    <property type="nucleotide sequence ID" value="NZ_SJPE01000001.1"/>
</dbReference>
<keyword evidence="1" id="KW-0812">Transmembrane</keyword>
<evidence type="ECO:0008006" key="5">
    <source>
        <dbReference type="Google" id="ProtNLM"/>
    </source>
</evidence>
<sequence length="76" mass="8360">MKKKIITGVLLTVYSLMPIAAKAQCAMCRAALESSGNKTKVEAVNDGIVFLMAIPYILVAVIGFVIYKMYYKRKAV</sequence>
<name>A0A4V2L5J7_9FLAO</name>
<evidence type="ECO:0000256" key="2">
    <source>
        <dbReference type="SAM" id="SignalP"/>
    </source>
</evidence>
<dbReference type="OrthoDB" id="678747at2"/>
<organism evidence="3 4">
    <name type="scientific">Flavobacterium silvisoli</name>
    <dbReference type="NCBI Taxonomy" id="2529433"/>
    <lineage>
        <taxon>Bacteria</taxon>
        <taxon>Pseudomonadati</taxon>
        <taxon>Bacteroidota</taxon>
        <taxon>Flavobacteriia</taxon>
        <taxon>Flavobacteriales</taxon>
        <taxon>Flavobacteriaceae</taxon>
        <taxon>Flavobacterium</taxon>
    </lineage>
</organism>
<proteinExistence type="predicted"/>
<comment type="caution">
    <text evidence="3">The sequence shown here is derived from an EMBL/GenBank/DDBJ whole genome shotgun (WGS) entry which is preliminary data.</text>
</comment>
<evidence type="ECO:0000313" key="3">
    <source>
        <dbReference type="EMBL" id="TBX70931.1"/>
    </source>
</evidence>
<evidence type="ECO:0000313" key="4">
    <source>
        <dbReference type="Proteomes" id="UP000293300"/>
    </source>
</evidence>
<evidence type="ECO:0000256" key="1">
    <source>
        <dbReference type="SAM" id="Phobius"/>
    </source>
</evidence>
<keyword evidence="4" id="KW-1185">Reference proteome</keyword>
<dbReference type="Proteomes" id="UP000293300">
    <property type="component" value="Unassembled WGS sequence"/>
</dbReference>
<feature type="chain" id="PRO_5020183891" description="DUF4134 domain-containing protein" evidence="2">
    <location>
        <begin position="24"/>
        <end position="76"/>
    </location>
</feature>
<keyword evidence="1" id="KW-1133">Transmembrane helix</keyword>
<keyword evidence="2" id="KW-0732">Signal</keyword>